<dbReference type="PRINTS" id="PR00598">
    <property type="entry name" value="HTHMARR"/>
</dbReference>
<evidence type="ECO:0000256" key="2">
    <source>
        <dbReference type="ARBA" id="ARBA00023125"/>
    </source>
</evidence>
<keyword evidence="1" id="KW-0805">Transcription regulation</keyword>
<keyword evidence="3" id="KW-0804">Transcription</keyword>
<dbReference type="InterPro" id="IPR000835">
    <property type="entry name" value="HTH_MarR-typ"/>
</dbReference>
<evidence type="ECO:0000256" key="3">
    <source>
        <dbReference type="ARBA" id="ARBA00023163"/>
    </source>
</evidence>
<name>A0A1X9NEY2_9GAMM</name>
<dbReference type="Proteomes" id="UP000193450">
    <property type="component" value="Chromosome"/>
</dbReference>
<keyword evidence="6" id="KW-1185">Reference proteome</keyword>
<dbReference type="GO" id="GO:0003700">
    <property type="term" value="F:DNA-binding transcription factor activity"/>
    <property type="evidence" value="ECO:0007669"/>
    <property type="project" value="InterPro"/>
</dbReference>
<dbReference type="AlphaFoldDB" id="A0A1X9NEY2"/>
<dbReference type="EMBL" id="CP019343">
    <property type="protein sequence ID" value="ARN76096.1"/>
    <property type="molecule type" value="Genomic_DNA"/>
</dbReference>
<evidence type="ECO:0000256" key="1">
    <source>
        <dbReference type="ARBA" id="ARBA00023015"/>
    </source>
</evidence>
<dbReference type="Pfam" id="PF12802">
    <property type="entry name" value="MarR_2"/>
    <property type="match status" value="1"/>
</dbReference>
<evidence type="ECO:0000313" key="5">
    <source>
        <dbReference type="EMBL" id="ARN76096.1"/>
    </source>
</evidence>
<reference evidence="5 6" key="1">
    <citation type="submission" date="2016-11" db="EMBL/GenBank/DDBJ databases">
        <title>Trade-off between light-utilization and light-protection in marine flavobacteria.</title>
        <authorList>
            <person name="Kumagai Y."/>
        </authorList>
    </citation>
    <scope>NUCLEOTIDE SEQUENCE [LARGE SCALE GENOMIC DNA]</scope>
    <source>
        <strain evidence="5 6">NBRC 107125</strain>
    </source>
</reference>
<dbReference type="InterPro" id="IPR023187">
    <property type="entry name" value="Tscrpt_reg_MarR-type_CS"/>
</dbReference>
<dbReference type="InterPro" id="IPR036390">
    <property type="entry name" value="WH_DNA-bd_sf"/>
</dbReference>
<dbReference type="GO" id="GO:0003677">
    <property type="term" value="F:DNA binding"/>
    <property type="evidence" value="ECO:0007669"/>
    <property type="project" value="UniProtKB-KW"/>
</dbReference>
<dbReference type="Gene3D" id="1.10.10.10">
    <property type="entry name" value="Winged helix-like DNA-binding domain superfamily/Winged helix DNA-binding domain"/>
    <property type="match status" value="1"/>
</dbReference>
<dbReference type="OrthoDB" id="7427954at2"/>
<dbReference type="SUPFAM" id="SSF46785">
    <property type="entry name" value="Winged helix' DNA-binding domain"/>
    <property type="match status" value="1"/>
</dbReference>
<dbReference type="STRING" id="716816.BST96_19540"/>
<dbReference type="InterPro" id="IPR036388">
    <property type="entry name" value="WH-like_DNA-bd_sf"/>
</dbReference>
<dbReference type="PROSITE" id="PS01117">
    <property type="entry name" value="HTH_MARR_1"/>
    <property type="match status" value="1"/>
</dbReference>
<keyword evidence="2" id="KW-0238">DNA-binding</keyword>
<protein>
    <recommendedName>
        <fullName evidence="4">HTH marR-type domain-containing protein</fullName>
    </recommendedName>
</protein>
<proteinExistence type="predicted"/>
<evidence type="ECO:0000259" key="4">
    <source>
        <dbReference type="PROSITE" id="PS50995"/>
    </source>
</evidence>
<gene>
    <name evidence="5" type="ORF">BST96_19540</name>
</gene>
<sequence>MNSIPKIDAALKLSNNLSRLLVDLAKDFEHRSLKKCHERGHTKIRRSHSSLFSNLGFEAVRLTELADRAGITQQAMGKLVKEMERVGYVKRHVDESDKRAKIIELTELGVTLVNDSMEIVDEVIAEYTSAMGHEGILDLEGVLRKSVTSLGISNLPDNWQGLKDQQINVA</sequence>
<dbReference type="RefSeq" id="WP_085760296.1">
    <property type="nucleotide sequence ID" value="NZ_CP019343.1"/>
</dbReference>
<evidence type="ECO:0000313" key="6">
    <source>
        <dbReference type="Proteomes" id="UP000193450"/>
    </source>
</evidence>
<organism evidence="5 6">
    <name type="scientific">Oceanicoccus sagamiensis</name>
    <dbReference type="NCBI Taxonomy" id="716816"/>
    <lineage>
        <taxon>Bacteria</taxon>
        <taxon>Pseudomonadati</taxon>
        <taxon>Pseudomonadota</taxon>
        <taxon>Gammaproteobacteria</taxon>
        <taxon>Cellvibrionales</taxon>
        <taxon>Spongiibacteraceae</taxon>
        <taxon>Oceanicoccus</taxon>
    </lineage>
</organism>
<dbReference type="PANTHER" id="PTHR42756">
    <property type="entry name" value="TRANSCRIPTIONAL REGULATOR, MARR"/>
    <property type="match status" value="1"/>
</dbReference>
<dbReference type="PANTHER" id="PTHR42756:SF1">
    <property type="entry name" value="TRANSCRIPTIONAL REPRESSOR OF EMRAB OPERON"/>
    <property type="match status" value="1"/>
</dbReference>
<dbReference type="SMART" id="SM00347">
    <property type="entry name" value="HTH_MARR"/>
    <property type="match status" value="1"/>
</dbReference>
<dbReference type="PROSITE" id="PS50995">
    <property type="entry name" value="HTH_MARR_2"/>
    <property type="match status" value="1"/>
</dbReference>
<accession>A0A1X9NEY2</accession>
<feature type="domain" description="HTH marR-type" evidence="4">
    <location>
        <begin position="14"/>
        <end position="148"/>
    </location>
</feature>
<dbReference type="KEGG" id="osg:BST96_19540"/>